<dbReference type="InterPro" id="IPR036366">
    <property type="entry name" value="PGBDSf"/>
</dbReference>
<reference evidence="2 3" key="1">
    <citation type="submission" date="2018-07" db="EMBL/GenBank/DDBJ databases">
        <authorList>
            <person name="Quirk P.G."/>
            <person name="Krulwich T.A."/>
        </authorList>
    </citation>
    <scope>NUCLEOTIDE SEQUENCE [LARGE SCALE GENOMIC DNA]</scope>
    <source>
        <strain evidence="2 3">CC-BB4</strain>
    </source>
</reference>
<keyword evidence="3" id="KW-1185">Reference proteome</keyword>
<dbReference type="Pfam" id="PF01471">
    <property type="entry name" value="PG_binding_1"/>
    <property type="match status" value="2"/>
</dbReference>
<evidence type="ECO:0000259" key="1">
    <source>
        <dbReference type="Pfam" id="PF01471"/>
    </source>
</evidence>
<dbReference type="AlphaFoldDB" id="A0A346A469"/>
<proteinExistence type="predicted"/>
<dbReference type="EMBL" id="CP031417">
    <property type="protein sequence ID" value="AXK83966.1"/>
    <property type="molecule type" value="Genomic_DNA"/>
</dbReference>
<dbReference type="InterPro" id="IPR036365">
    <property type="entry name" value="PGBD-like_sf"/>
</dbReference>
<feature type="domain" description="Peptidoglycan binding-like" evidence="1">
    <location>
        <begin position="78"/>
        <end position="125"/>
    </location>
</feature>
<evidence type="ECO:0000313" key="3">
    <source>
        <dbReference type="Proteomes" id="UP000254889"/>
    </source>
</evidence>
<accession>A0A346A469</accession>
<dbReference type="Gene3D" id="1.10.101.10">
    <property type="entry name" value="PGBD-like superfamily/PGBD"/>
    <property type="match status" value="2"/>
</dbReference>
<name>A0A346A469_9HYPH</name>
<dbReference type="InterPro" id="IPR002477">
    <property type="entry name" value="Peptidoglycan-bd-like"/>
</dbReference>
<dbReference type="SUPFAM" id="SSF47090">
    <property type="entry name" value="PGBD-like"/>
    <property type="match status" value="2"/>
</dbReference>
<dbReference type="KEGG" id="ptaw:DW352_10080"/>
<gene>
    <name evidence="2" type="ORF">DW352_10080</name>
</gene>
<feature type="domain" description="Peptidoglycan binding-like" evidence="1">
    <location>
        <begin position="1"/>
        <end position="38"/>
    </location>
</feature>
<evidence type="ECO:0000313" key="2">
    <source>
        <dbReference type="EMBL" id="AXK83966.1"/>
    </source>
</evidence>
<protein>
    <submittedName>
        <fullName evidence="2">Peptidoglycan-binding protein</fullName>
    </submittedName>
</protein>
<sequence>MQRELNRRGYYDGAVDGVWGARTDAAARDFAQAAGLKINVEASDGLLRAILSSGAKRAAAEPPARTNDPIAQLIAPSKRVLAVQRALADFGYGQLKPTGLYDPDTRAAIEKFERDRRLPVTGQISDRLVRDLAAMTGRPLE</sequence>
<organism evidence="2 3">
    <name type="scientific">Pseudolabrys taiwanensis</name>
    <dbReference type="NCBI Taxonomy" id="331696"/>
    <lineage>
        <taxon>Bacteria</taxon>
        <taxon>Pseudomonadati</taxon>
        <taxon>Pseudomonadota</taxon>
        <taxon>Alphaproteobacteria</taxon>
        <taxon>Hyphomicrobiales</taxon>
        <taxon>Xanthobacteraceae</taxon>
        <taxon>Pseudolabrys</taxon>
    </lineage>
</organism>
<dbReference type="Proteomes" id="UP000254889">
    <property type="component" value="Chromosome"/>
</dbReference>